<sequence length="870" mass="100153">MVNESVPFEIRKFLDNNDYLINEDWSKEPVLKISITVSKDYKPLQVKSAPFRQDLKIEAKVILRENIEKNFIKKVDVVTPDLEISKCMMVKQEGKNSSLVLIPKNVNKFIECGKKKIFSLKQLLSNAGNKIFTSLDVKSAYNLIGLNEDSKKFCCFSTEEGVYQAERLQLGFKDAPFHFIEAIEHLLEGIDFTGWFMDDIIIYAPSQIHNEIILKVLGRLASVNFKLSLNKCKFRQISVDFIGYDLKADGAAIPYSKKEKLSNTRSPRTLKEIKSIFSSLSFYRSLIPRYTELTEDFCNKKTFTWKKQDEKNFREILVLIEDKTKLSFIIGGTLSFRLCMSFGKRSFSFAFYYGEALFTLGGRVLNRSEINYSQTSLYALCIKEALFENAWIINAAVIKVEVSDCDIRKLLSHPPKMNEINNHVMRHIIPLECFNIAYVSVSEFNIFNDMRVEILDTKELKQTANKLCAINEQENSYLIDDSVEIKKAYGIDSISKIMLKSIEEPLTQQEILLLPKCIGKQKILLSEKGLLLIGLKKKIWIPEDLEETILEKLHQVHSNDTAMIKLANATIVFKDWTTKIKRKYAHCKRCQLFRRAGRFNFSSWPESTSVLERVHMDHAQIGNKYILLFVDSFSNHLTLKICKNMVTETLCKQFIEYVNEAGIPSLVVSDQYPVFLSASFQKLLEELNCLQMFATPYNSFTNGEVEEYVQFSKSQLAKFTEDGVKLEDAIAKTILENRLTVAKNGRTVIQNYFNDTRSSIEHIFAKYKPDFQEINEKCLYKHKLADQKWLEAVCHYRIGNQAFIVEDNQGKFHLRKPNCISINNTIKGADVSETTKLDEEARTEMFKKVYLLTALTAEQEESKAIESSGC</sequence>
<reference evidence="2" key="1">
    <citation type="submission" date="2016-11" db="UniProtKB">
        <authorList>
            <consortium name="WormBaseParasite"/>
        </authorList>
    </citation>
    <scope>IDENTIFICATION</scope>
    <source>
        <strain evidence="2">KR3021</strain>
    </source>
</reference>
<protein>
    <submittedName>
        <fullName evidence="2">Reverse transcriptase domain-containing protein</fullName>
    </submittedName>
</protein>
<dbReference type="Proteomes" id="UP000095286">
    <property type="component" value="Unplaced"/>
</dbReference>
<name>A0AC35TT65_9BILA</name>
<accession>A0AC35TT65</accession>
<organism evidence="1 2">
    <name type="scientific">Rhabditophanes sp. KR3021</name>
    <dbReference type="NCBI Taxonomy" id="114890"/>
    <lineage>
        <taxon>Eukaryota</taxon>
        <taxon>Metazoa</taxon>
        <taxon>Ecdysozoa</taxon>
        <taxon>Nematoda</taxon>
        <taxon>Chromadorea</taxon>
        <taxon>Rhabditida</taxon>
        <taxon>Tylenchina</taxon>
        <taxon>Panagrolaimomorpha</taxon>
        <taxon>Strongyloidoidea</taxon>
        <taxon>Alloionematidae</taxon>
        <taxon>Rhabditophanes</taxon>
    </lineage>
</organism>
<proteinExistence type="predicted"/>
<evidence type="ECO:0000313" key="2">
    <source>
        <dbReference type="WBParaSite" id="RSKR_0000407000.1"/>
    </source>
</evidence>
<dbReference type="WBParaSite" id="RSKR_0000407000.1">
    <property type="protein sequence ID" value="RSKR_0000407000.1"/>
    <property type="gene ID" value="RSKR_0000407000"/>
</dbReference>
<evidence type="ECO:0000313" key="1">
    <source>
        <dbReference type="Proteomes" id="UP000095286"/>
    </source>
</evidence>